<dbReference type="OrthoDB" id="34159at2157"/>
<dbReference type="RefSeq" id="WP_054837925.1">
    <property type="nucleotide sequence ID" value="NZ_BBBY01000003.1"/>
</dbReference>
<dbReference type="AlphaFoldDB" id="A0A6A9QNE6"/>
<evidence type="ECO:0000313" key="1">
    <source>
        <dbReference type="EMBL" id="MUN29258.1"/>
    </source>
</evidence>
<name>A0A6A9QNE6_SULME</name>
<proteinExistence type="predicted"/>
<reference evidence="1 2" key="1">
    <citation type="submission" date="2019-10" db="EMBL/GenBank/DDBJ databases">
        <title>Sequencing and Assembly of Multiple Reported Metal-Biooxidizing Members of the Extremely Thermoacidophilic Archaeal Family Sulfolobaceae.</title>
        <authorList>
            <person name="Counts J.A."/>
            <person name="Kelly R.M."/>
        </authorList>
    </citation>
    <scope>NUCLEOTIDE SEQUENCE [LARGE SCALE GENOMIC DNA]</scope>
    <source>
        <strain evidence="1 2">DSM 6482</strain>
    </source>
</reference>
<dbReference type="Proteomes" id="UP000470772">
    <property type="component" value="Unassembled WGS sequence"/>
</dbReference>
<dbReference type="EMBL" id="WGGD01000005">
    <property type="protein sequence ID" value="MUN29258.1"/>
    <property type="molecule type" value="Genomic_DNA"/>
</dbReference>
<accession>A0A6A9QNE6</accession>
<sequence>MSVGIDSRSYVSDFDLKIGEAVAHIVSASSVVEQLGEWDSSLQETVRKYVDFWIVEMSPISYIPGMVEAIGDMINKRITRILDEISEDELGYSLDVILEFKRKTDLGIPTMDQADVEVRCERILTALGVDINKLARFLERDRLNGLISAVVIAIGISSVRDRQWTQESQ</sequence>
<comment type="caution">
    <text evidence="1">The sequence shown here is derived from an EMBL/GenBank/DDBJ whole genome shotgun (WGS) entry which is preliminary data.</text>
</comment>
<protein>
    <submittedName>
        <fullName evidence="1">Uncharacterized protein</fullName>
    </submittedName>
</protein>
<evidence type="ECO:0000313" key="2">
    <source>
        <dbReference type="Proteomes" id="UP000470772"/>
    </source>
</evidence>
<gene>
    <name evidence="1" type="ORF">GC250_07385</name>
</gene>
<keyword evidence="2" id="KW-1185">Reference proteome</keyword>
<organism evidence="1 2">
    <name type="scientific">Sulfuracidifex metallicus DSM 6482 = JCM 9184</name>
    <dbReference type="NCBI Taxonomy" id="523847"/>
    <lineage>
        <taxon>Archaea</taxon>
        <taxon>Thermoproteota</taxon>
        <taxon>Thermoprotei</taxon>
        <taxon>Sulfolobales</taxon>
        <taxon>Sulfolobaceae</taxon>
        <taxon>Sulfuracidifex</taxon>
    </lineage>
</organism>